<dbReference type="InterPro" id="IPR038718">
    <property type="entry name" value="SNF2-like_sf"/>
</dbReference>
<dbReference type="PANTHER" id="PTHR10799">
    <property type="entry name" value="SNF2/RAD54 HELICASE FAMILY"/>
    <property type="match status" value="1"/>
</dbReference>
<dbReference type="SMART" id="SM00487">
    <property type="entry name" value="DEXDc"/>
    <property type="match status" value="1"/>
</dbReference>
<proteinExistence type="predicted"/>
<dbReference type="InterPro" id="IPR014001">
    <property type="entry name" value="Helicase_ATP-bd"/>
</dbReference>
<dbReference type="SUPFAM" id="SSF52540">
    <property type="entry name" value="P-loop containing nucleoside triphosphate hydrolases"/>
    <property type="match status" value="1"/>
</dbReference>
<dbReference type="InterPro" id="IPR027417">
    <property type="entry name" value="P-loop_NTPase"/>
</dbReference>
<dbReference type="Pfam" id="PF00176">
    <property type="entry name" value="SNF2-rel_dom"/>
    <property type="match status" value="1"/>
</dbReference>
<dbReference type="GO" id="GO:0005524">
    <property type="term" value="F:ATP binding"/>
    <property type="evidence" value="ECO:0007669"/>
    <property type="project" value="InterPro"/>
</dbReference>
<reference evidence="2" key="1">
    <citation type="submission" date="2018-05" db="EMBL/GenBank/DDBJ databases">
        <authorList>
            <person name="Lanie J.A."/>
            <person name="Ng W.-L."/>
            <person name="Kazmierczak K.M."/>
            <person name="Andrzejewski T.M."/>
            <person name="Davidsen T.M."/>
            <person name="Wayne K.J."/>
            <person name="Tettelin H."/>
            <person name="Glass J.I."/>
            <person name="Rusch D."/>
            <person name="Podicherti R."/>
            <person name="Tsui H.-C.T."/>
            <person name="Winkler M.E."/>
        </authorList>
    </citation>
    <scope>NUCLEOTIDE SEQUENCE</scope>
</reference>
<feature type="non-terminal residue" evidence="2">
    <location>
        <position position="145"/>
    </location>
</feature>
<sequence length="145" mass="16534">MGLGKTVQIIALLTIFKQKWGLPALVVARSTILENWRREFKKFNENMNVLIHRGPKRTGFPSKIKKYDVIVTTYDTAVIDQGLFGTIEWGFIILDEAQDIKNPETDRAIAVKSFKRRISVAVTGTPVENRLLDLWSIMDFANPDL</sequence>
<evidence type="ECO:0000313" key="2">
    <source>
        <dbReference type="EMBL" id="SVE13080.1"/>
    </source>
</evidence>
<feature type="domain" description="Helicase ATP-binding" evidence="1">
    <location>
        <begin position="1"/>
        <end position="144"/>
    </location>
</feature>
<dbReference type="PROSITE" id="PS51192">
    <property type="entry name" value="HELICASE_ATP_BIND_1"/>
    <property type="match status" value="1"/>
</dbReference>
<dbReference type="InterPro" id="IPR000330">
    <property type="entry name" value="SNF2_N"/>
</dbReference>
<dbReference type="AlphaFoldDB" id="A0A383AZV6"/>
<accession>A0A383AZV6</accession>
<organism evidence="2">
    <name type="scientific">marine metagenome</name>
    <dbReference type="NCBI Taxonomy" id="408172"/>
    <lineage>
        <taxon>unclassified sequences</taxon>
        <taxon>metagenomes</taxon>
        <taxon>ecological metagenomes</taxon>
    </lineage>
</organism>
<gene>
    <name evidence="2" type="ORF">METZ01_LOCUS465934</name>
</gene>
<dbReference type="Gene3D" id="3.40.50.10810">
    <property type="entry name" value="Tandem AAA-ATPase domain"/>
    <property type="match status" value="1"/>
</dbReference>
<name>A0A383AZV6_9ZZZZ</name>
<dbReference type="EMBL" id="UINC01196181">
    <property type="protein sequence ID" value="SVE13080.1"/>
    <property type="molecule type" value="Genomic_DNA"/>
</dbReference>
<evidence type="ECO:0000259" key="1">
    <source>
        <dbReference type="PROSITE" id="PS51192"/>
    </source>
</evidence>
<protein>
    <recommendedName>
        <fullName evidence="1">Helicase ATP-binding domain-containing protein</fullName>
    </recommendedName>
</protein>